<dbReference type="InterPro" id="IPR029028">
    <property type="entry name" value="Alpha/beta_knot_MTases"/>
</dbReference>
<keyword evidence="5" id="KW-0698">rRNA processing</keyword>
<dbReference type="HAMAP" id="MF_00658">
    <property type="entry name" value="23SrRNA_methyltr_H"/>
    <property type="match status" value="1"/>
</dbReference>
<evidence type="ECO:0000256" key="2">
    <source>
        <dbReference type="ARBA" id="ARBA00022679"/>
    </source>
</evidence>
<dbReference type="EC" id="2.1.1.177" evidence="5"/>
<dbReference type="GO" id="GO:0070038">
    <property type="term" value="F:rRNA (pseudouridine-N3-)-methyltransferase activity"/>
    <property type="evidence" value="ECO:0007669"/>
    <property type="project" value="UniProtKB-UniRule"/>
</dbReference>
<dbReference type="PIRSF" id="PIRSF004505">
    <property type="entry name" value="MT_bac"/>
    <property type="match status" value="1"/>
</dbReference>
<dbReference type="KEGG" id="minf:MESINF_1750"/>
<feature type="binding site" evidence="5">
    <location>
        <position position="72"/>
    </location>
    <ligand>
        <name>S-adenosyl-L-methionine</name>
        <dbReference type="ChEBI" id="CHEBI:59789"/>
    </ligand>
</feature>
<dbReference type="Gene3D" id="3.40.1280.10">
    <property type="match status" value="1"/>
</dbReference>
<feature type="binding site" evidence="5">
    <location>
        <begin position="123"/>
        <end position="128"/>
    </location>
    <ligand>
        <name>S-adenosyl-L-methionine</name>
        <dbReference type="ChEBI" id="CHEBI:59789"/>
    </ligand>
</feature>
<dbReference type="Pfam" id="PF02590">
    <property type="entry name" value="SPOUT_MTase"/>
    <property type="match status" value="1"/>
</dbReference>
<gene>
    <name evidence="5 6" type="primary">rlmH</name>
    <name evidence="6" type="ORF">MESINF_1750</name>
</gene>
<name>A0A7Z7LFV0_9BACT</name>
<evidence type="ECO:0000256" key="5">
    <source>
        <dbReference type="HAMAP-Rule" id="MF_00658"/>
    </source>
</evidence>
<dbReference type="CDD" id="cd18081">
    <property type="entry name" value="RlmH-like"/>
    <property type="match status" value="1"/>
</dbReference>
<comment type="function">
    <text evidence="5">Specifically methylates the pseudouridine at position 1915 (m3Psi1915) in 23S rRNA.</text>
</comment>
<organism evidence="6 7">
    <name type="scientific">Mesotoga infera</name>
    <dbReference type="NCBI Taxonomy" id="1236046"/>
    <lineage>
        <taxon>Bacteria</taxon>
        <taxon>Thermotogati</taxon>
        <taxon>Thermotogota</taxon>
        <taxon>Thermotogae</taxon>
        <taxon>Kosmotogales</taxon>
        <taxon>Kosmotogaceae</taxon>
        <taxon>Mesotoga</taxon>
    </lineage>
</organism>
<keyword evidence="3 5" id="KW-0949">S-adenosyl-L-methionine</keyword>
<reference evidence="6 7" key="1">
    <citation type="submission" date="2017-01" db="EMBL/GenBank/DDBJ databases">
        <authorList>
            <person name="Erauso G."/>
        </authorList>
    </citation>
    <scope>NUCLEOTIDE SEQUENCE [LARGE SCALE GENOMIC DNA]</scope>
    <source>
        <strain evidence="6">MESINF1</strain>
    </source>
</reference>
<dbReference type="GO" id="GO:0005737">
    <property type="term" value="C:cytoplasm"/>
    <property type="evidence" value="ECO:0007669"/>
    <property type="project" value="UniProtKB-SubCell"/>
</dbReference>
<evidence type="ECO:0000313" key="6">
    <source>
        <dbReference type="EMBL" id="SSC13194.1"/>
    </source>
</evidence>
<accession>A0A7Z7LFV0</accession>
<dbReference type="RefSeq" id="WP_169699369.1">
    <property type="nucleotide sequence ID" value="NZ_LS974202.1"/>
</dbReference>
<dbReference type="InterPro" id="IPR003742">
    <property type="entry name" value="RlmH-like"/>
</dbReference>
<evidence type="ECO:0000256" key="3">
    <source>
        <dbReference type="ARBA" id="ARBA00022691"/>
    </source>
</evidence>
<dbReference type="Proteomes" id="UP000250796">
    <property type="component" value="Chromosome MESINF"/>
</dbReference>
<comment type="subcellular location">
    <subcellularLocation>
        <location evidence="5">Cytoplasm</location>
    </subcellularLocation>
</comment>
<keyword evidence="7" id="KW-1185">Reference proteome</keyword>
<dbReference type="SUPFAM" id="SSF75217">
    <property type="entry name" value="alpha/beta knot"/>
    <property type="match status" value="1"/>
</dbReference>
<dbReference type="EMBL" id="LS974202">
    <property type="protein sequence ID" value="SSC13194.1"/>
    <property type="molecule type" value="Genomic_DNA"/>
</dbReference>
<comment type="catalytic activity">
    <reaction evidence="5">
        <text>pseudouridine(1915) in 23S rRNA + S-adenosyl-L-methionine = N(3)-methylpseudouridine(1915) in 23S rRNA + S-adenosyl-L-homocysteine + H(+)</text>
        <dbReference type="Rhea" id="RHEA:42752"/>
        <dbReference type="Rhea" id="RHEA-COMP:10221"/>
        <dbReference type="Rhea" id="RHEA-COMP:10222"/>
        <dbReference type="ChEBI" id="CHEBI:15378"/>
        <dbReference type="ChEBI" id="CHEBI:57856"/>
        <dbReference type="ChEBI" id="CHEBI:59789"/>
        <dbReference type="ChEBI" id="CHEBI:65314"/>
        <dbReference type="ChEBI" id="CHEBI:74486"/>
        <dbReference type="EC" id="2.1.1.177"/>
    </reaction>
</comment>
<dbReference type="InterPro" id="IPR029026">
    <property type="entry name" value="tRNA_m1G_MTases_N"/>
</dbReference>
<dbReference type="PANTHER" id="PTHR33603:SF1">
    <property type="entry name" value="RIBOSOMAL RNA LARGE SUBUNIT METHYLTRANSFERASE H"/>
    <property type="match status" value="1"/>
</dbReference>
<protein>
    <recommendedName>
        <fullName evidence="5">Ribosomal RNA large subunit methyltransferase H</fullName>
        <ecNumber evidence="5">2.1.1.177</ecNumber>
    </recommendedName>
    <alternativeName>
        <fullName evidence="5">23S rRNA (pseudouridine1915-N3)-methyltransferase</fullName>
    </alternativeName>
    <alternativeName>
        <fullName evidence="5">23S rRNA m3Psi1915 methyltransferase</fullName>
    </alternativeName>
    <alternativeName>
        <fullName evidence="5">rRNA (pseudouridine-N3-)-methyltransferase RlmH</fullName>
    </alternativeName>
</protein>
<evidence type="ECO:0000256" key="4">
    <source>
        <dbReference type="ARBA" id="ARBA00038303"/>
    </source>
</evidence>
<sequence>MNIRAVLTGKPKSSFIVQGIEQYGKWLKPYVRIEVRYLPLGGGTGREREKIKEREGRNYLKLLRPDETVVLLHEQGEQYSSLEFAHKLQKWQNIGVKNLSFFLGGPLGFSDELLSREWQKVSLSRMTFTHEMALLILLEQLYRAYCILDNRTYHY</sequence>
<feature type="binding site" evidence="5">
    <location>
        <position position="104"/>
    </location>
    <ligand>
        <name>S-adenosyl-L-methionine</name>
        <dbReference type="ChEBI" id="CHEBI:59789"/>
    </ligand>
</feature>
<dbReference type="AlphaFoldDB" id="A0A7Z7LFV0"/>
<evidence type="ECO:0000313" key="7">
    <source>
        <dbReference type="Proteomes" id="UP000250796"/>
    </source>
</evidence>
<evidence type="ECO:0000256" key="1">
    <source>
        <dbReference type="ARBA" id="ARBA00022603"/>
    </source>
</evidence>
<keyword evidence="2 5" id="KW-0808">Transferase</keyword>
<comment type="similarity">
    <text evidence="4 5">Belongs to the RNA methyltransferase RlmH family.</text>
</comment>
<dbReference type="PANTHER" id="PTHR33603">
    <property type="entry name" value="METHYLTRANSFERASE"/>
    <property type="match status" value="1"/>
</dbReference>
<proteinExistence type="inferred from homology"/>
<keyword evidence="5" id="KW-0963">Cytoplasm</keyword>
<comment type="subunit">
    <text evidence="5">Homodimer.</text>
</comment>
<keyword evidence="1 5" id="KW-0489">Methyltransferase</keyword>